<dbReference type="InterPro" id="IPR037120">
    <property type="entry name" value="Haem_peroxidase_sf_animal"/>
</dbReference>
<protein>
    <submittedName>
        <fullName evidence="15">Heme peroxidase</fullName>
    </submittedName>
</protein>
<feature type="region of interest" description="Disordered" evidence="14">
    <location>
        <begin position="59"/>
        <end position="97"/>
    </location>
</feature>
<dbReference type="PROSITE" id="PS50292">
    <property type="entry name" value="PEROXIDASE_3"/>
    <property type="match status" value="1"/>
</dbReference>
<dbReference type="GO" id="GO:0016702">
    <property type="term" value="F:oxidoreductase activity, acting on single donors with incorporation of molecular oxygen, incorporation of two atoms of oxygen"/>
    <property type="evidence" value="ECO:0007669"/>
    <property type="project" value="TreeGrafter"/>
</dbReference>
<keyword evidence="4" id="KW-0349">Heme</keyword>
<feature type="compositionally biased region" description="Basic and acidic residues" evidence="14">
    <location>
        <begin position="76"/>
        <end position="88"/>
    </location>
</feature>
<dbReference type="CDD" id="cd09818">
    <property type="entry name" value="PIOX_like"/>
    <property type="match status" value="1"/>
</dbReference>
<dbReference type="GO" id="GO:0020037">
    <property type="term" value="F:heme binding"/>
    <property type="evidence" value="ECO:0007669"/>
    <property type="project" value="InterPro"/>
</dbReference>
<evidence type="ECO:0000256" key="8">
    <source>
        <dbReference type="ARBA" id="ARBA00022832"/>
    </source>
</evidence>
<evidence type="ECO:0000256" key="5">
    <source>
        <dbReference type="ARBA" id="ARBA00022723"/>
    </source>
</evidence>
<organism evidence="15 16">
    <name type="scientific">Motilibacter rhizosphaerae</name>
    <dbReference type="NCBI Taxonomy" id="598652"/>
    <lineage>
        <taxon>Bacteria</taxon>
        <taxon>Bacillati</taxon>
        <taxon>Actinomycetota</taxon>
        <taxon>Actinomycetes</taxon>
        <taxon>Motilibacterales</taxon>
        <taxon>Motilibacteraceae</taxon>
        <taxon>Motilibacter</taxon>
    </lineage>
</organism>
<keyword evidence="12" id="KW-0443">Lipid metabolism</keyword>
<dbReference type="GO" id="GO:0006952">
    <property type="term" value="P:defense response"/>
    <property type="evidence" value="ECO:0007669"/>
    <property type="project" value="UniProtKB-KW"/>
</dbReference>
<gene>
    <name evidence="15" type="ORF">EV189_3603</name>
</gene>
<evidence type="ECO:0000256" key="10">
    <source>
        <dbReference type="ARBA" id="ARBA00023002"/>
    </source>
</evidence>
<accession>A0A4Q7NAZ1</accession>
<evidence type="ECO:0000256" key="13">
    <source>
        <dbReference type="ARBA" id="ARBA00023160"/>
    </source>
</evidence>
<dbReference type="PANTHER" id="PTHR11903:SF11">
    <property type="entry name" value="ALPHA-DIOXYGENASE 1"/>
    <property type="match status" value="1"/>
</dbReference>
<evidence type="ECO:0000256" key="14">
    <source>
        <dbReference type="SAM" id="MobiDB-lite"/>
    </source>
</evidence>
<dbReference type="InterPro" id="IPR050783">
    <property type="entry name" value="Oxylipin_biosynth_metab"/>
</dbReference>
<dbReference type="Pfam" id="PF03098">
    <property type="entry name" value="An_peroxidase"/>
    <property type="match status" value="1"/>
</dbReference>
<evidence type="ECO:0000256" key="9">
    <source>
        <dbReference type="ARBA" id="ARBA00022964"/>
    </source>
</evidence>
<comment type="cofactor">
    <cofactor evidence="1">
        <name>Ca(2+)</name>
        <dbReference type="ChEBI" id="CHEBI:29108"/>
    </cofactor>
</comment>
<evidence type="ECO:0000313" key="16">
    <source>
        <dbReference type="Proteomes" id="UP000293638"/>
    </source>
</evidence>
<sequence length="601" mass="67271">MRLPSVGRVAYRSGIGWRLFDAASTRLDRRYGWDRLPRPVALGVLIGLRNELRRHNLHDTGIVPQLPRPVPPPGDPEARSADGTRNDPSDPWMGAAGTRFGRNVPLAAVDPRPEDHLLHPNPREVSRRLLTRTEFQPATTVNVLVAAWLQFMVKDWFSHGSGDADAGYRVPLSADDPFPQQPMVVPRTIPDPTRPPGTEGTPTFVNTLTHWWDLSSVYGTTEAQQQRIRTHQGGRLAIAPGSVMPLPDDDPEADVTRVPGWWVGLGMMASLFALEHNAICDGLRAEHPSWTDQQLFDKARLINAAVAAKIHTIEWTPAVIAHPTTEYAMRANWFGVAGERLHRAVGRLGRSEVVSGIPGSPTDHYGVPYSLTEEFAAVYRMHPLVPDDYLLRSVAGAPERAVDFAELAGPASRAVFAERSLADLFYSFGTAYAGAIVLHNYPRGLQQFTRPDNGLPMDIAAVDLLRIREFGVPRYNEFRRLLRLHPVRDFAELSDHPQTVRDLRELYDDDVEQLDLMIGMFAEERPTGFAFSDTAFRIFILMASRRLNSDRFFTRDYDARVYTRFGTRWIDDATMSGVLLRHLPALAPHLPATSNAFKPWG</sequence>
<evidence type="ECO:0000256" key="3">
    <source>
        <dbReference type="ARBA" id="ARBA00022559"/>
    </source>
</evidence>
<keyword evidence="3 15" id="KW-0575">Peroxidase</keyword>
<dbReference type="InterPro" id="IPR010255">
    <property type="entry name" value="Haem_peroxidase_sf"/>
</dbReference>
<keyword evidence="13" id="KW-0275">Fatty acid biosynthesis</keyword>
<keyword evidence="9" id="KW-0223">Dioxygenase</keyword>
<keyword evidence="8" id="KW-0276">Fatty acid metabolism</keyword>
<evidence type="ECO:0000256" key="7">
    <source>
        <dbReference type="ARBA" id="ARBA00022821"/>
    </source>
</evidence>
<keyword evidence="2" id="KW-0444">Lipid biosynthesis</keyword>
<dbReference type="InterPro" id="IPR019791">
    <property type="entry name" value="Haem_peroxidase_animal"/>
</dbReference>
<dbReference type="SUPFAM" id="SSF48113">
    <property type="entry name" value="Heme-dependent peroxidases"/>
    <property type="match status" value="1"/>
</dbReference>
<dbReference type="GO" id="GO:0031408">
    <property type="term" value="P:oxylipin biosynthetic process"/>
    <property type="evidence" value="ECO:0007669"/>
    <property type="project" value="UniProtKB-KW"/>
</dbReference>
<keyword evidence="7" id="KW-0611">Plant defense</keyword>
<dbReference type="PRINTS" id="PR00457">
    <property type="entry name" value="ANPEROXIDASE"/>
</dbReference>
<dbReference type="GO" id="GO:0004601">
    <property type="term" value="F:peroxidase activity"/>
    <property type="evidence" value="ECO:0007669"/>
    <property type="project" value="UniProtKB-KW"/>
</dbReference>
<dbReference type="GO" id="GO:0006633">
    <property type="term" value="P:fatty acid biosynthetic process"/>
    <property type="evidence" value="ECO:0007669"/>
    <property type="project" value="UniProtKB-KW"/>
</dbReference>
<comment type="caution">
    <text evidence="15">The sequence shown here is derived from an EMBL/GenBank/DDBJ whole genome shotgun (WGS) entry which is preliminary data.</text>
</comment>
<keyword evidence="16" id="KW-1185">Reference proteome</keyword>
<keyword evidence="11" id="KW-0408">Iron</keyword>
<keyword evidence="5" id="KW-0479">Metal-binding</keyword>
<dbReference type="PANTHER" id="PTHR11903">
    <property type="entry name" value="PROSTAGLANDIN G/H SYNTHASE"/>
    <property type="match status" value="1"/>
</dbReference>
<feature type="compositionally biased region" description="Pro residues" evidence="14">
    <location>
        <begin position="66"/>
        <end position="75"/>
    </location>
</feature>
<dbReference type="Gene3D" id="1.10.640.10">
    <property type="entry name" value="Haem peroxidase domain superfamily, animal type"/>
    <property type="match status" value="1"/>
</dbReference>
<dbReference type="InterPro" id="IPR034815">
    <property type="entry name" value="A_dioxygenase"/>
</dbReference>
<dbReference type="EMBL" id="SGXD01000005">
    <property type="protein sequence ID" value="RZS80122.1"/>
    <property type="molecule type" value="Genomic_DNA"/>
</dbReference>
<dbReference type="GO" id="GO:0006979">
    <property type="term" value="P:response to oxidative stress"/>
    <property type="evidence" value="ECO:0007669"/>
    <property type="project" value="InterPro"/>
</dbReference>
<reference evidence="15 16" key="1">
    <citation type="submission" date="2019-02" db="EMBL/GenBank/DDBJ databases">
        <title>Genomic Encyclopedia of Type Strains, Phase IV (KMG-IV): sequencing the most valuable type-strain genomes for metagenomic binning, comparative biology and taxonomic classification.</title>
        <authorList>
            <person name="Goeker M."/>
        </authorList>
    </citation>
    <scope>NUCLEOTIDE SEQUENCE [LARGE SCALE GENOMIC DNA]</scope>
    <source>
        <strain evidence="15 16">DSM 45622</strain>
    </source>
</reference>
<evidence type="ECO:0000256" key="4">
    <source>
        <dbReference type="ARBA" id="ARBA00022617"/>
    </source>
</evidence>
<evidence type="ECO:0000256" key="6">
    <source>
        <dbReference type="ARBA" id="ARBA00022767"/>
    </source>
</evidence>
<evidence type="ECO:0000313" key="15">
    <source>
        <dbReference type="EMBL" id="RZS80122.1"/>
    </source>
</evidence>
<evidence type="ECO:0000256" key="2">
    <source>
        <dbReference type="ARBA" id="ARBA00022516"/>
    </source>
</evidence>
<dbReference type="AlphaFoldDB" id="A0A4Q7NAZ1"/>
<evidence type="ECO:0000256" key="1">
    <source>
        <dbReference type="ARBA" id="ARBA00001913"/>
    </source>
</evidence>
<evidence type="ECO:0000256" key="11">
    <source>
        <dbReference type="ARBA" id="ARBA00023004"/>
    </source>
</evidence>
<keyword evidence="6" id="KW-0925">Oxylipin biosynthesis</keyword>
<evidence type="ECO:0000256" key="12">
    <source>
        <dbReference type="ARBA" id="ARBA00023098"/>
    </source>
</evidence>
<proteinExistence type="predicted"/>
<dbReference type="Proteomes" id="UP000293638">
    <property type="component" value="Unassembled WGS sequence"/>
</dbReference>
<name>A0A4Q7NAZ1_9ACTN</name>
<keyword evidence="10" id="KW-0560">Oxidoreductase</keyword>
<dbReference type="GO" id="GO:0046872">
    <property type="term" value="F:metal ion binding"/>
    <property type="evidence" value="ECO:0007669"/>
    <property type="project" value="UniProtKB-KW"/>
</dbReference>